<gene>
    <name evidence="2" type="ORF">CWD77_15185</name>
</gene>
<protein>
    <submittedName>
        <fullName evidence="2">DNA methylase</fullName>
    </submittedName>
</protein>
<dbReference type="Proteomes" id="UP000233398">
    <property type="component" value="Unassembled WGS sequence"/>
</dbReference>
<keyword evidence="2" id="KW-0489">Methyltransferase</keyword>
<comment type="caution">
    <text evidence="2">The sequence shown here is derived from an EMBL/GenBank/DDBJ whole genome shotgun (WGS) entry which is preliminary data.</text>
</comment>
<dbReference type="AlphaFoldDB" id="A0A2N0VEZ6"/>
<dbReference type="InterPro" id="IPR007569">
    <property type="entry name" value="DUF559"/>
</dbReference>
<dbReference type="InterPro" id="IPR047216">
    <property type="entry name" value="Endonuclease_DUF559_bact"/>
</dbReference>
<evidence type="ECO:0000259" key="1">
    <source>
        <dbReference type="Pfam" id="PF04480"/>
    </source>
</evidence>
<dbReference type="OrthoDB" id="9798754at2"/>
<dbReference type="Gene3D" id="3.40.960.10">
    <property type="entry name" value="VSR Endonuclease"/>
    <property type="match status" value="1"/>
</dbReference>
<dbReference type="InterPro" id="IPR011335">
    <property type="entry name" value="Restrct_endonuc-II-like"/>
</dbReference>
<reference evidence="2 3" key="1">
    <citation type="submission" date="2017-11" db="EMBL/GenBank/DDBJ databases">
        <title>Rhodohalobacter 15182 sp. nov., isolated from a salt lake.</title>
        <authorList>
            <person name="Han S."/>
        </authorList>
    </citation>
    <scope>NUCLEOTIDE SEQUENCE [LARGE SCALE GENOMIC DNA]</scope>
    <source>
        <strain evidence="2 3">15182</strain>
    </source>
</reference>
<dbReference type="GO" id="GO:0032259">
    <property type="term" value="P:methylation"/>
    <property type="evidence" value="ECO:0007669"/>
    <property type="project" value="UniProtKB-KW"/>
</dbReference>
<dbReference type="GO" id="GO:0008168">
    <property type="term" value="F:methyltransferase activity"/>
    <property type="evidence" value="ECO:0007669"/>
    <property type="project" value="UniProtKB-KW"/>
</dbReference>
<dbReference type="Pfam" id="PF04480">
    <property type="entry name" value="DUF559"/>
    <property type="match status" value="1"/>
</dbReference>
<dbReference type="RefSeq" id="WP_101074464.1">
    <property type="nucleotide sequence ID" value="NZ_PISP01000006.1"/>
</dbReference>
<organism evidence="2 3">
    <name type="scientific">Rhodohalobacter barkolensis</name>
    <dbReference type="NCBI Taxonomy" id="2053187"/>
    <lineage>
        <taxon>Bacteria</taxon>
        <taxon>Pseudomonadati</taxon>
        <taxon>Balneolota</taxon>
        <taxon>Balneolia</taxon>
        <taxon>Balneolales</taxon>
        <taxon>Balneolaceae</taxon>
        <taxon>Rhodohalobacter</taxon>
    </lineage>
</organism>
<sequence>MRRPIIPYNPKFKERARFLRNNSTKSERLLWKYLKGKQMLGFDFHRQRPVDQYIIDFFCQELYLGIELDGYTHHFVETAKKDVQREKRLSKFGVKIIRFWDDEVFKDLDNVLRVIKHTVEERKSELSLN</sequence>
<dbReference type="PANTHER" id="PTHR38590:SF1">
    <property type="entry name" value="BLL0828 PROTEIN"/>
    <property type="match status" value="1"/>
</dbReference>
<evidence type="ECO:0000313" key="2">
    <source>
        <dbReference type="EMBL" id="PKD42769.1"/>
    </source>
</evidence>
<dbReference type="SUPFAM" id="SSF52980">
    <property type="entry name" value="Restriction endonuclease-like"/>
    <property type="match status" value="1"/>
</dbReference>
<evidence type="ECO:0000313" key="3">
    <source>
        <dbReference type="Proteomes" id="UP000233398"/>
    </source>
</evidence>
<dbReference type="EMBL" id="PISP01000006">
    <property type="protein sequence ID" value="PKD42769.1"/>
    <property type="molecule type" value="Genomic_DNA"/>
</dbReference>
<keyword evidence="2" id="KW-0808">Transferase</keyword>
<dbReference type="CDD" id="cd01038">
    <property type="entry name" value="Endonuclease_DUF559"/>
    <property type="match status" value="1"/>
</dbReference>
<proteinExistence type="predicted"/>
<dbReference type="PANTHER" id="PTHR38590">
    <property type="entry name" value="BLL0828 PROTEIN"/>
    <property type="match status" value="1"/>
</dbReference>
<keyword evidence="3" id="KW-1185">Reference proteome</keyword>
<name>A0A2N0VEZ6_9BACT</name>
<accession>A0A2N0VEZ6</accession>
<feature type="domain" description="DUF559" evidence="1">
    <location>
        <begin position="12"/>
        <end position="119"/>
    </location>
</feature>